<evidence type="ECO:0000313" key="1">
    <source>
        <dbReference type="EMBL" id="KAJ9576140.1"/>
    </source>
</evidence>
<organism evidence="1 2">
    <name type="scientific">Diploptera punctata</name>
    <name type="common">Pacific beetle cockroach</name>
    <dbReference type="NCBI Taxonomy" id="6984"/>
    <lineage>
        <taxon>Eukaryota</taxon>
        <taxon>Metazoa</taxon>
        <taxon>Ecdysozoa</taxon>
        <taxon>Arthropoda</taxon>
        <taxon>Hexapoda</taxon>
        <taxon>Insecta</taxon>
        <taxon>Pterygota</taxon>
        <taxon>Neoptera</taxon>
        <taxon>Polyneoptera</taxon>
        <taxon>Dictyoptera</taxon>
        <taxon>Blattodea</taxon>
        <taxon>Blaberoidea</taxon>
        <taxon>Blaberidae</taxon>
        <taxon>Diplopterinae</taxon>
        <taxon>Diploptera</taxon>
    </lineage>
</organism>
<dbReference type="Proteomes" id="UP001233999">
    <property type="component" value="Unassembled WGS sequence"/>
</dbReference>
<evidence type="ECO:0000313" key="2">
    <source>
        <dbReference type="Proteomes" id="UP001233999"/>
    </source>
</evidence>
<dbReference type="EMBL" id="JASPKZ010009807">
    <property type="protein sequence ID" value="KAJ9576140.1"/>
    <property type="molecule type" value="Genomic_DNA"/>
</dbReference>
<keyword evidence="2" id="KW-1185">Reference proteome</keyword>
<proteinExistence type="predicted"/>
<name>A0AAD7Z8K5_DIPPU</name>
<sequence length="90" mass="10245">RYETFRELRIFISKTSTPSSTICLLAVEAPDTPKSLRNSLRLSPVFRTVKALYKIVVQLIHDFGCEKELIALSYDEASVTAQHLNVKNFD</sequence>
<feature type="non-terminal residue" evidence="1">
    <location>
        <position position="90"/>
    </location>
</feature>
<reference evidence="1" key="1">
    <citation type="journal article" date="2023" name="IScience">
        <title>Live-bearing cockroach genome reveals convergent evolutionary mechanisms linked to viviparity in insects and beyond.</title>
        <authorList>
            <person name="Fouks B."/>
            <person name="Harrison M.C."/>
            <person name="Mikhailova A.A."/>
            <person name="Marchal E."/>
            <person name="English S."/>
            <person name="Carruthers M."/>
            <person name="Jennings E.C."/>
            <person name="Chiamaka E.L."/>
            <person name="Frigard R.A."/>
            <person name="Pippel M."/>
            <person name="Attardo G.M."/>
            <person name="Benoit J.B."/>
            <person name="Bornberg-Bauer E."/>
            <person name="Tobe S.S."/>
        </authorList>
    </citation>
    <scope>NUCLEOTIDE SEQUENCE</scope>
    <source>
        <strain evidence="1">Stay&amp;Tobe</strain>
    </source>
</reference>
<feature type="non-terminal residue" evidence="1">
    <location>
        <position position="1"/>
    </location>
</feature>
<reference evidence="1" key="2">
    <citation type="submission" date="2023-05" db="EMBL/GenBank/DDBJ databases">
        <authorList>
            <person name="Fouks B."/>
        </authorList>
    </citation>
    <scope>NUCLEOTIDE SEQUENCE</scope>
    <source>
        <strain evidence="1">Stay&amp;Tobe</strain>
        <tissue evidence="1">Testes</tissue>
    </source>
</reference>
<protein>
    <submittedName>
        <fullName evidence="1">Uncharacterized protein</fullName>
    </submittedName>
</protein>
<accession>A0AAD7Z8K5</accession>
<gene>
    <name evidence="1" type="ORF">L9F63_006962</name>
</gene>
<dbReference type="AlphaFoldDB" id="A0AAD7Z8K5"/>
<comment type="caution">
    <text evidence="1">The sequence shown here is derived from an EMBL/GenBank/DDBJ whole genome shotgun (WGS) entry which is preliminary data.</text>
</comment>